<dbReference type="Pfam" id="PF03710">
    <property type="entry name" value="GlnE"/>
    <property type="match status" value="1"/>
</dbReference>
<dbReference type="GO" id="GO:0008882">
    <property type="term" value="F:[glutamate-ammonia-ligase] adenylyltransferase activity"/>
    <property type="evidence" value="ECO:0007669"/>
    <property type="project" value="InterPro"/>
</dbReference>
<evidence type="ECO:0008006" key="10">
    <source>
        <dbReference type="Google" id="ProtNLM"/>
    </source>
</evidence>
<evidence type="ECO:0000313" key="9">
    <source>
        <dbReference type="EMBL" id="SVB99822.1"/>
    </source>
</evidence>
<dbReference type="GO" id="GO:0005829">
    <property type="term" value="C:cytosol"/>
    <property type="evidence" value="ECO:0007669"/>
    <property type="project" value="TreeGrafter"/>
</dbReference>
<evidence type="ECO:0000256" key="6">
    <source>
        <dbReference type="ARBA" id="ARBA00023268"/>
    </source>
</evidence>
<keyword evidence="2" id="KW-0548">Nucleotidyltransferase</keyword>
<dbReference type="EMBL" id="UINC01067799">
    <property type="protein sequence ID" value="SVB99822.1"/>
    <property type="molecule type" value="Genomic_DNA"/>
</dbReference>
<evidence type="ECO:0000256" key="4">
    <source>
        <dbReference type="ARBA" id="ARBA00022840"/>
    </source>
</evidence>
<evidence type="ECO:0000256" key="5">
    <source>
        <dbReference type="ARBA" id="ARBA00022842"/>
    </source>
</evidence>
<keyword evidence="6" id="KW-0511">Multifunctional enzyme</keyword>
<dbReference type="InterPro" id="IPR043519">
    <property type="entry name" value="NT_sf"/>
</dbReference>
<dbReference type="Pfam" id="PF08335">
    <property type="entry name" value="GlnD_UR_UTase"/>
    <property type="match status" value="1"/>
</dbReference>
<organism evidence="9">
    <name type="scientific">marine metagenome</name>
    <dbReference type="NCBI Taxonomy" id="408172"/>
    <lineage>
        <taxon>unclassified sequences</taxon>
        <taxon>metagenomes</taxon>
        <taxon>ecological metagenomes</taxon>
    </lineage>
</organism>
<sequence length="233" mass="26648">AARQKGIFEIDLRLRPYGDKGALACSYYHFYEYFNERGGALPYERQALIKLRVIGGDEVLGGRIDSARDAFVFSSVQPDLTELSHLRERQNNELVKPGAVNVKYSFGGVIDIEYYVQSLQIMHGTNDPTLRSANTLEALTALCEAGHVSQDDYRMLSEAYIFLRRLINALRIVRGNAKDLVLPDRNSQEYRFLARRLGYTGADVSEQLYHDVSRYMESATQAHRTRFIHKLFD</sequence>
<keyword evidence="5" id="KW-0460">Magnesium</keyword>
<dbReference type="Gene3D" id="1.20.120.330">
    <property type="entry name" value="Nucleotidyltransferases domain 2"/>
    <property type="match status" value="1"/>
</dbReference>
<dbReference type="InterPro" id="IPR013546">
    <property type="entry name" value="PII_UdlTrfase/GS_AdlTrfase"/>
</dbReference>
<evidence type="ECO:0000256" key="2">
    <source>
        <dbReference type="ARBA" id="ARBA00022695"/>
    </source>
</evidence>
<protein>
    <recommendedName>
        <fullName evidence="10">PII-uridylyltransferase/Glutamine-synthetase adenylyltransferase domain-containing protein</fullName>
    </recommendedName>
</protein>
<name>A0A382IKM5_9ZZZZ</name>
<dbReference type="Gene3D" id="3.30.460.10">
    <property type="entry name" value="Beta Polymerase, domain 2"/>
    <property type="match status" value="1"/>
</dbReference>
<reference evidence="9" key="1">
    <citation type="submission" date="2018-05" db="EMBL/GenBank/DDBJ databases">
        <authorList>
            <person name="Lanie J.A."/>
            <person name="Ng W.-L."/>
            <person name="Kazmierczak K.M."/>
            <person name="Andrzejewski T.M."/>
            <person name="Davidsen T.M."/>
            <person name="Wayne K.J."/>
            <person name="Tettelin H."/>
            <person name="Glass J.I."/>
            <person name="Rusch D."/>
            <person name="Podicherti R."/>
            <person name="Tsui H.-C.T."/>
            <person name="Winkler M.E."/>
        </authorList>
    </citation>
    <scope>NUCLEOTIDE SEQUENCE</scope>
</reference>
<dbReference type="SUPFAM" id="SSF81593">
    <property type="entry name" value="Nucleotidyltransferase substrate binding subunit/domain"/>
    <property type="match status" value="1"/>
</dbReference>
<dbReference type="InterPro" id="IPR023057">
    <property type="entry name" value="GlnE"/>
</dbReference>
<dbReference type="GO" id="GO:0000820">
    <property type="term" value="P:regulation of glutamine family amino acid metabolic process"/>
    <property type="evidence" value="ECO:0007669"/>
    <property type="project" value="TreeGrafter"/>
</dbReference>
<dbReference type="InterPro" id="IPR005190">
    <property type="entry name" value="GlnE_rpt_dom"/>
</dbReference>
<keyword evidence="4" id="KW-0067">ATP-binding</keyword>
<dbReference type="SUPFAM" id="SSF81301">
    <property type="entry name" value="Nucleotidyltransferase"/>
    <property type="match status" value="1"/>
</dbReference>
<proteinExistence type="predicted"/>
<keyword evidence="3" id="KW-0547">Nucleotide-binding</keyword>
<evidence type="ECO:0000259" key="8">
    <source>
        <dbReference type="Pfam" id="PF08335"/>
    </source>
</evidence>
<dbReference type="GO" id="GO:0005524">
    <property type="term" value="F:ATP binding"/>
    <property type="evidence" value="ECO:0007669"/>
    <property type="project" value="UniProtKB-KW"/>
</dbReference>
<evidence type="ECO:0000259" key="7">
    <source>
        <dbReference type="Pfam" id="PF03710"/>
    </source>
</evidence>
<feature type="domain" description="Glutamate-ammonia ligase adenylyltransferase repeated" evidence="7">
    <location>
        <begin position="7"/>
        <end position="62"/>
    </location>
</feature>
<dbReference type="PANTHER" id="PTHR30621:SF0">
    <property type="entry name" value="BIFUNCTIONAL GLUTAMINE SYNTHETASE ADENYLYLTRANSFERASE_ADENYLYL-REMOVING ENZYME"/>
    <property type="match status" value="1"/>
</dbReference>
<feature type="domain" description="PII-uridylyltransferase/Glutamine-synthetase adenylyltransferase" evidence="8">
    <location>
        <begin position="99"/>
        <end position="224"/>
    </location>
</feature>
<dbReference type="AlphaFoldDB" id="A0A382IKM5"/>
<evidence type="ECO:0000256" key="3">
    <source>
        <dbReference type="ARBA" id="ARBA00022741"/>
    </source>
</evidence>
<feature type="non-terminal residue" evidence="9">
    <location>
        <position position="1"/>
    </location>
</feature>
<accession>A0A382IKM5</accession>
<keyword evidence="1" id="KW-0808">Transferase</keyword>
<dbReference type="PANTHER" id="PTHR30621">
    <property type="entry name" value="GLUTAMINE SYNTHETASE ADENYLYLTRANSFERASE"/>
    <property type="match status" value="1"/>
</dbReference>
<evidence type="ECO:0000256" key="1">
    <source>
        <dbReference type="ARBA" id="ARBA00022679"/>
    </source>
</evidence>
<gene>
    <name evidence="9" type="ORF">METZ01_LOCUS252676</name>
</gene>